<dbReference type="EMBL" id="CP074694">
    <property type="protein sequence ID" value="QVL32469.1"/>
    <property type="molecule type" value="Genomic_DNA"/>
</dbReference>
<name>A0A8E6B724_9BACT</name>
<feature type="transmembrane region" description="Helical" evidence="1">
    <location>
        <begin position="12"/>
        <end position="31"/>
    </location>
</feature>
<evidence type="ECO:0000313" key="2">
    <source>
        <dbReference type="EMBL" id="QVL32469.1"/>
    </source>
</evidence>
<evidence type="ECO:0000313" key="3">
    <source>
        <dbReference type="Proteomes" id="UP000676194"/>
    </source>
</evidence>
<keyword evidence="1" id="KW-0812">Transmembrane</keyword>
<evidence type="ECO:0000256" key="1">
    <source>
        <dbReference type="SAM" id="Phobius"/>
    </source>
</evidence>
<feature type="transmembrane region" description="Helical" evidence="1">
    <location>
        <begin position="301"/>
        <end position="319"/>
    </location>
</feature>
<proteinExistence type="predicted"/>
<organism evidence="2 3">
    <name type="scientific">Telmatocola sphagniphila</name>
    <dbReference type="NCBI Taxonomy" id="1123043"/>
    <lineage>
        <taxon>Bacteria</taxon>
        <taxon>Pseudomonadati</taxon>
        <taxon>Planctomycetota</taxon>
        <taxon>Planctomycetia</taxon>
        <taxon>Gemmatales</taxon>
        <taxon>Gemmataceae</taxon>
    </lineage>
</organism>
<keyword evidence="1" id="KW-1133">Transmembrane helix</keyword>
<feature type="transmembrane region" description="Helical" evidence="1">
    <location>
        <begin position="271"/>
        <end position="295"/>
    </location>
</feature>
<reference evidence="2" key="1">
    <citation type="submission" date="2021-05" db="EMBL/GenBank/DDBJ databases">
        <title>Complete genome sequence of the cellulolytic planctomycete Telmatocola sphagniphila SP2T and characterization of the first cellulase from planctomycetes.</title>
        <authorList>
            <person name="Rakitin A.L."/>
            <person name="Beletsky A.V."/>
            <person name="Naumoff D.G."/>
            <person name="Kulichevskaya I.S."/>
            <person name="Mardanov A.V."/>
            <person name="Ravin N.V."/>
            <person name="Dedysh S.N."/>
        </authorList>
    </citation>
    <scope>NUCLEOTIDE SEQUENCE</scope>
    <source>
        <strain evidence="2">SP2T</strain>
    </source>
</reference>
<dbReference type="RefSeq" id="WP_213497361.1">
    <property type="nucleotide sequence ID" value="NZ_CP074694.1"/>
</dbReference>
<dbReference type="Proteomes" id="UP000676194">
    <property type="component" value="Chromosome"/>
</dbReference>
<keyword evidence="1" id="KW-0472">Membrane</keyword>
<sequence length="529" mass="60268">MKKPIAIFGELNRSFTFHFGILSFVLAFIAAEQVVVRNDDLERTIALYAFLPLVIIGIFLTLKSLNRLTLLSFSDTGFTLKSRNHKIEYKDSDLLAVSSFHSDFFVMGNFAGFQHKGEFVLANTSGISRQPFDYIYKAAFGDPLYHFYKRNLNRLIEQASENLELNIPLPGLGWRLSNQGLFVESGEEVAFLSWAEIATYYLLDGEIRVWKYGEEEASLCIKHTSLNANVLLGVLYKRLGERSEIKMRRDSSDSSSPGLGRKLFERKLSSFVIRLVKLFECFLICLLATSFAVGIGRETQLLGILVGISGNVFGIYILYNGLFGGSKIIVYEKGFNLHYWKKENIVRYEQIDKFSWVPKTESFHGVYICTSIKVSIVPLNEAEIKPFRFTFSHQKGGDSQFDDFRDNLARLIGYRMSLQIRNDKSLAWCSKLVFNSDALSCPKIITGFMKTKSGTIPYREISNFNMERGVFYLYQQAKPKAVLKLNMKAMNFYPGYFCLQWLIQASNQGSLAVQSKQDSEEAKAPQDET</sequence>
<accession>A0A8E6B724</accession>
<keyword evidence="3" id="KW-1185">Reference proteome</keyword>
<dbReference type="KEGG" id="tsph:KIH39_00705"/>
<dbReference type="AlphaFoldDB" id="A0A8E6B724"/>
<feature type="transmembrane region" description="Helical" evidence="1">
    <location>
        <begin position="43"/>
        <end position="62"/>
    </location>
</feature>
<gene>
    <name evidence="2" type="ORF">KIH39_00705</name>
</gene>
<protein>
    <submittedName>
        <fullName evidence="2">Uncharacterized protein</fullName>
    </submittedName>
</protein>